<dbReference type="SUPFAM" id="SSF49777">
    <property type="entry name" value="PEBP-like"/>
    <property type="match status" value="1"/>
</dbReference>
<dbReference type="AlphaFoldDB" id="A0A5C3KFP3"/>
<dbReference type="PANTHER" id="PTHR11362:SF82">
    <property type="entry name" value="PHOSPHATIDYLETHANOLAMINE-BINDING PROTEIN 4"/>
    <property type="match status" value="1"/>
</dbReference>
<evidence type="ECO:0000256" key="1">
    <source>
        <dbReference type="SAM" id="Coils"/>
    </source>
</evidence>
<evidence type="ECO:0000313" key="3">
    <source>
        <dbReference type="EMBL" id="TFK18802.1"/>
    </source>
</evidence>
<dbReference type="CDD" id="cd00866">
    <property type="entry name" value="PEBP_euk"/>
    <property type="match status" value="1"/>
</dbReference>
<proteinExistence type="predicted"/>
<keyword evidence="4" id="KW-1185">Reference proteome</keyword>
<protein>
    <submittedName>
        <fullName evidence="3">PEBP-like protein</fullName>
    </submittedName>
</protein>
<name>A0A5C3KFP3_COPMA</name>
<dbReference type="Proteomes" id="UP000307440">
    <property type="component" value="Unassembled WGS sequence"/>
</dbReference>
<sequence>MFVVQRSIIRNLRPLLSRGKASLSAVPPSASEGLLPPANASEEAEELTPAERRKRRKYKIATKRPNISLENPREWNRPLAPNVVPAYDLALKLLAKDNEGLKVEVEDLKKEIEGKEARYQESKNVQASAEHVRELDEELERLREKLHVLEVQSEINLPEVRWKVANAMARMEIPSHRHLVEQKWRKDGDLDLLMERIYQMKVVPDLLPELRPSIDLRLAASVLPTHVQKVKVVEPGAYLVPDQTIAPPRLYANVFHTDTRLYTLMLVDPDVPDESKASYGTYLHWLQPNIPLSATQTSQILEINNHTRYIPPHPQQGTPYHRYTVLLLPQPPVDGHVFHYNRNTEARATPGVPTSQHLDIPVIPDAQRFGFNVRAFCKEWGLSGKRGGGFHLFRQIWDESVSKIYSDILKQEEPRYGRLPKPDPYVEVIKYRKKYDS</sequence>
<accession>A0A5C3KFP3</accession>
<dbReference type="STRING" id="230819.A0A5C3KFP3"/>
<dbReference type="Gene3D" id="3.90.280.10">
    <property type="entry name" value="PEBP-like"/>
    <property type="match status" value="1"/>
</dbReference>
<organism evidence="3 4">
    <name type="scientific">Coprinopsis marcescibilis</name>
    <name type="common">Agaric fungus</name>
    <name type="synonym">Psathyrella marcescibilis</name>
    <dbReference type="NCBI Taxonomy" id="230819"/>
    <lineage>
        <taxon>Eukaryota</taxon>
        <taxon>Fungi</taxon>
        <taxon>Dikarya</taxon>
        <taxon>Basidiomycota</taxon>
        <taxon>Agaricomycotina</taxon>
        <taxon>Agaricomycetes</taxon>
        <taxon>Agaricomycetidae</taxon>
        <taxon>Agaricales</taxon>
        <taxon>Agaricineae</taxon>
        <taxon>Psathyrellaceae</taxon>
        <taxon>Coprinopsis</taxon>
    </lineage>
</organism>
<dbReference type="InterPro" id="IPR036610">
    <property type="entry name" value="PEBP-like_sf"/>
</dbReference>
<dbReference type="InterPro" id="IPR035810">
    <property type="entry name" value="PEBP_euk"/>
</dbReference>
<dbReference type="Gene3D" id="1.20.58.1180">
    <property type="match status" value="1"/>
</dbReference>
<keyword evidence="1" id="KW-0175">Coiled coil</keyword>
<feature type="coiled-coil region" evidence="1">
    <location>
        <begin position="91"/>
        <end position="152"/>
    </location>
</feature>
<feature type="region of interest" description="Disordered" evidence="2">
    <location>
        <begin position="23"/>
        <end position="55"/>
    </location>
</feature>
<gene>
    <name evidence="3" type="ORF">FA15DRAFT_760462</name>
</gene>
<dbReference type="OrthoDB" id="2153661at2759"/>
<dbReference type="EMBL" id="ML210378">
    <property type="protein sequence ID" value="TFK18802.1"/>
    <property type="molecule type" value="Genomic_DNA"/>
</dbReference>
<dbReference type="InterPro" id="IPR008914">
    <property type="entry name" value="PEBP"/>
</dbReference>
<reference evidence="3 4" key="1">
    <citation type="journal article" date="2019" name="Nat. Ecol. Evol.">
        <title>Megaphylogeny resolves global patterns of mushroom evolution.</title>
        <authorList>
            <person name="Varga T."/>
            <person name="Krizsan K."/>
            <person name="Foldi C."/>
            <person name="Dima B."/>
            <person name="Sanchez-Garcia M."/>
            <person name="Sanchez-Ramirez S."/>
            <person name="Szollosi G.J."/>
            <person name="Szarkandi J.G."/>
            <person name="Papp V."/>
            <person name="Albert L."/>
            <person name="Andreopoulos W."/>
            <person name="Angelini C."/>
            <person name="Antonin V."/>
            <person name="Barry K.W."/>
            <person name="Bougher N.L."/>
            <person name="Buchanan P."/>
            <person name="Buyck B."/>
            <person name="Bense V."/>
            <person name="Catcheside P."/>
            <person name="Chovatia M."/>
            <person name="Cooper J."/>
            <person name="Damon W."/>
            <person name="Desjardin D."/>
            <person name="Finy P."/>
            <person name="Geml J."/>
            <person name="Haridas S."/>
            <person name="Hughes K."/>
            <person name="Justo A."/>
            <person name="Karasinski D."/>
            <person name="Kautmanova I."/>
            <person name="Kiss B."/>
            <person name="Kocsube S."/>
            <person name="Kotiranta H."/>
            <person name="LaButti K.M."/>
            <person name="Lechner B.E."/>
            <person name="Liimatainen K."/>
            <person name="Lipzen A."/>
            <person name="Lukacs Z."/>
            <person name="Mihaltcheva S."/>
            <person name="Morgado L.N."/>
            <person name="Niskanen T."/>
            <person name="Noordeloos M.E."/>
            <person name="Ohm R.A."/>
            <person name="Ortiz-Santana B."/>
            <person name="Ovrebo C."/>
            <person name="Racz N."/>
            <person name="Riley R."/>
            <person name="Savchenko A."/>
            <person name="Shiryaev A."/>
            <person name="Soop K."/>
            <person name="Spirin V."/>
            <person name="Szebenyi C."/>
            <person name="Tomsovsky M."/>
            <person name="Tulloss R.E."/>
            <person name="Uehling J."/>
            <person name="Grigoriev I.V."/>
            <person name="Vagvolgyi C."/>
            <person name="Papp T."/>
            <person name="Martin F.M."/>
            <person name="Miettinen O."/>
            <person name="Hibbett D.S."/>
            <person name="Nagy L.G."/>
        </authorList>
    </citation>
    <scope>NUCLEOTIDE SEQUENCE [LARGE SCALE GENOMIC DNA]</scope>
    <source>
        <strain evidence="3 4">CBS 121175</strain>
    </source>
</reference>
<dbReference type="Pfam" id="PF01161">
    <property type="entry name" value="PBP"/>
    <property type="match status" value="1"/>
</dbReference>
<dbReference type="PANTHER" id="PTHR11362">
    <property type="entry name" value="PHOSPHATIDYLETHANOLAMINE-BINDING PROTEIN"/>
    <property type="match status" value="1"/>
</dbReference>
<evidence type="ECO:0000256" key="2">
    <source>
        <dbReference type="SAM" id="MobiDB-lite"/>
    </source>
</evidence>
<evidence type="ECO:0000313" key="4">
    <source>
        <dbReference type="Proteomes" id="UP000307440"/>
    </source>
</evidence>